<comment type="caution">
    <text evidence="1">The sequence shown here is derived from an EMBL/GenBank/DDBJ whole genome shotgun (WGS) entry which is preliminary data.</text>
</comment>
<proteinExistence type="predicted"/>
<evidence type="ECO:0000313" key="1">
    <source>
        <dbReference type="EMBL" id="GBN54267.1"/>
    </source>
</evidence>
<evidence type="ECO:0000313" key="2">
    <source>
        <dbReference type="Proteomes" id="UP000499080"/>
    </source>
</evidence>
<gene>
    <name evidence="1" type="ORF">AVEN_167982_1</name>
</gene>
<accession>A0A4Y2PVJ9</accession>
<keyword evidence="2" id="KW-1185">Reference proteome</keyword>
<sequence>MTLHSKWKNENEYPNVLTTPSQFSSDFCIDNGFWSDTTQIVWSDLTVNVPLLTDGYNTGFEYRKVAVEEYKQRQSAYKRLRNKSSSESAVSELTAIRRNKISEDVTSHARSILAAILFVTKFPAA</sequence>
<reference evidence="1 2" key="1">
    <citation type="journal article" date="2019" name="Sci. Rep.">
        <title>Orb-weaving spider Araneus ventricosus genome elucidates the spidroin gene catalogue.</title>
        <authorList>
            <person name="Kono N."/>
            <person name="Nakamura H."/>
            <person name="Ohtoshi R."/>
            <person name="Moran D.A.P."/>
            <person name="Shinohara A."/>
            <person name="Yoshida Y."/>
            <person name="Fujiwara M."/>
            <person name="Mori M."/>
            <person name="Tomita M."/>
            <person name="Arakawa K."/>
        </authorList>
    </citation>
    <scope>NUCLEOTIDE SEQUENCE [LARGE SCALE GENOMIC DNA]</scope>
</reference>
<name>A0A4Y2PVJ9_ARAVE</name>
<dbReference type="AlphaFoldDB" id="A0A4Y2PVJ9"/>
<dbReference type="EMBL" id="BGPR01012053">
    <property type="protein sequence ID" value="GBN54267.1"/>
    <property type="molecule type" value="Genomic_DNA"/>
</dbReference>
<organism evidence="1 2">
    <name type="scientific">Araneus ventricosus</name>
    <name type="common">Orbweaver spider</name>
    <name type="synonym">Epeira ventricosa</name>
    <dbReference type="NCBI Taxonomy" id="182803"/>
    <lineage>
        <taxon>Eukaryota</taxon>
        <taxon>Metazoa</taxon>
        <taxon>Ecdysozoa</taxon>
        <taxon>Arthropoda</taxon>
        <taxon>Chelicerata</taxon>
        <taxon>Arachnida</taxon>
        <taxon>Araneae</taxon>
        <taxon>Araneomorphae</taxon>
        <taxon>Entelegynae</taxon>
        <taxon>Araneoidea</taxon>
        <taxon>Araneidae</taxon>
        <taxon>Araneus</taxon>
    </lineage>
</organism>
<protein>
    <submittedName>
        <fullName evidence="1">Uncharacterized protein</fullName>
    </submittedName>
</protein>
<dbReference type="Proteomes" id="UP000499080">
    <property type="component" value="Unassembled WGS sequence"/>
</dbReference>